<dbReference type="InterPro" id="IPR012340">
    <property type="entry name" value="NA-bd_OB-fold"/>
</dbReference>
<name>M1L2M3_9PROT</name>
<dbReference type="RefSeq" id="WP_015396414.1">
    <property type="nucleotide sequence ID" value="NC_020294.1"/>
</dbReference>
<organism evidence="8 9">
    <name type="scientific">Candidatus Kinetoplastidibacterium desouzai TCC079E</name>
    <dbReference type="NCBI Taxonomy" id="1208919"/>
    <lineage>
        <taxon>Bacteria</taxon>
        <taxon>Pseudomonadati</taxon>
        <taxon>Pseudomonadota</taxon>
        <taxon>Betaproteobacteria</taxon>
        <taxon>Candidatus Kinetoplastidibacterium</taxon>
    </lineage>
</organism>
<dbReference type="InterPro" id="IPR042242">
    <property type="entry name" value="RecO_C"/>
</dbReference>
<keyword evidence="5" id="KW-0234">DNA repair</keyword>
<dbReference type="eggNOG" id="COG1381">
    <property type="taxonomic scope" value="Bacteria"/>
</dbReference>
<protein>
    <recommendedName>
        <fullName evidence="2">DNA repair protein RecO</fullName>
    </recommendedName>
    <alternativeName>
        <fullName evidence="6">Recombination protein O</fullName>
    </alternativeName>
</protein>
<dbReference type="SUPFAM" id="SSF50249">
    <property type="entry name" value="Nucleic acid-binding proteins"/>
    <property type="match status" value="1"/>
</dbReference>
<dbReference type="HOGENOM" id="CLU_066645_2_0_4"/>
<evidence type="ECO:0000256" key="5">
    <source>
        <dbReference type="ARBA" id="ARBA00023204"/>
    </source>
</evidence>
<dbReference type="OrthoDB" id="9804792at2"/>
<keyword evidence="4" id="KW-0233">DNA recombination</keyword>
<sequence>MSNKNSRFKEDICYILHSFSWKETSLIVKVFSRNFGCLSMVAKGAKRPYSQLRPVLSKFSPLVLTWSGNTEMKNLVKAEISQIISMPSEFLMPSWYLNELILSFLPKEDPHANLFDAYDNALFGLSKCNINNVIVSSILRRFEWFLLKEIGYGIDGQEPDFENKQQEPIIRQILSKRIDNNLYGKILYTKKILKDLRYFIY</sequence>
<dbReference type="KEGG" id="kde:CDSE_0733"/>
<feature type="domain" description="DNA replication/recombination mediator RecO N-terminal" evidence="7">
    <location>
        <begin position="12"/>
        <end position="82"/>
    </location>
</feature>
<proteinExistence type="inferred from homology"/>
<dbReference type="Proteomes" id="UP000011547">
    <property type="component" value="Chromosome"/>
</dbReference>
<evidence type="ECO:0000259" key="7">
    <source>
        <dbReference type="Pfam" id="PF11967"/>
    </source>
</evidence>
<dbReference type="GO" id="GO:0006302">
    <property type="term" value="P:double-strand break repair"/>
    <property type="evidence" value="ECO:0007669"/>
    <property type="project" value="TreeGrafter"/>
</dbReference>
<dbReference type="NCBIfam" id="TIGR00613">
    <property type="entry name" value="reco"/>
    <property type="match status" value="1"/>
</dbReference>
<evidence type="ECO:0000313" key="9">
    <source>
        <dbReference type="Proteomes" id="UP000011547"/>
    </source>
</evidence>
<comment type="similarity">
    <text evidence="1">Belongs to the RecO family.</text>
</comment>
<dbReference type="Gene3D" id="1.20.1440.120">
    <property type="entry name" value="Recombination protein O, C-terminal domain"/>
    <property type="match status" value="1"/>
</dbReference>
<dbReference type="STRING" id="1208919.CDSE_0733"/>
<dbReference type="PANTHER" id="PTHR33991:SF1">
    <property type="entry name" value="DNA REPAIR PROTEIN RECO"/>
    <property type="match status" value="1"/>
</dbReference>
<keyword evidence="9" id="KW-1185">Reference proteome</keyword>
<accession>M1L2M3</accession>
<dbReference type="Gene3D" id="2.40.50.140">
    <property type="entry name" value="Nucleic acid-binding proteins"/>
    <property type="match status" value="1"/>
</dbReference>
<dbReference type="InterPro" id="IPR022572">
    <property type="entry name" value="DNA_rep/recomb_RecO_N"/>
</dbReference>
<dbReference type="InterPro" id="IPR003717">
    <property type="entry name" value="RecO"/>
</dbReference>
<dbReference type="PANTHER" id="PTHR33991">
    <property type="entry name" value="DNA REPAIR PROTEIN RECO"/>
    <property type="match status" value="1"/>
</dbReference>
<dbReference type="GO" id="GO:0043590">
    <property type="term" value="C:bacterial nucleoid"/>
    <property type="evidence" value="ECO:0007669"/>
    <property type="project" value="TreeGrafter"/>
</dbReference>
<evidence type="ECO:0000256" key="1">
    <source>
        <dbReference type="ARBA" id="ARBA00007452"/>
    </source>
</evidence>
<evidence type="ECO:0000256" key="2">
    <source>
        <dbReference type="ARBA" id="ARBA00021310"/>
    </source>
</evidence>
<evidence type="ECO:0000256" key="4">
    <source>
        <dbReference type="ARBA" id="ARBA00023172"/>
    </source>
</evidence>
<keyword evidence="3" id="KW-0227">DNA damage</keyword>
<dbReference type="AlphaFoldDB" id="M1L2M3"/>
<evidence type="ECO:0000256" key="6">
    <source>
        <dbReference type="ARBA" id="ARBA00033409"/>
    </source>
</evidence>
<dbReference type="EMBL" id="CP003803">
    <property type="protein sequence ID" value="AGF47003.1"/>
    <property type="molecule type" value="Genomic_DNA"/>
</dbReference>
<dbReference type="Pfam" id="PF02565">
    <property type="entry name" value="RecO_C"/>
    <property type="match status" value="1"/>
</dbReference>
<gene>
    <name evidence="8" type="ORF">CDSE_0733</name>
</gene>
<reference evidence="8 9" key="1">
    <citation type="journal article" date="2013" name="Genome Biol. Evol.">
        <title>Genome evolution and phylogenomic analysis of candidatus kinetoplastibacterium, the betaproteobacterial endosymbionts of strigomonas and angomonas.</title>
        <authorList>
            <person name="Alves J.M."/>
            <person name="Serrano M.G."/>
            <person name="Maia da Silva F."/>
            <person name="Voegtly L.J."/>
            <person name="Matveyev A.V."/>
            <person name="Teixeira M.M."/>
            <person name="Camargo E.P."/>
            <person name="Buck G.A."/>
        </authorList>
    </citation>
    <scope>NUCLEOTIDE SEQUENCE [LARGE SCALE GENOMIC DNA]</scope>
    <source>
        <strain evidence="8 9">TCC079E</strain>
    </source>
</reference>
<evidence type="ECO:0000256" key="3">
    <source>
        <dbReference type="ARBA" id="ARBA00022763"/>
    </source>
</evidence>
<evidence type="ECO:0000313" key="8">
    <source>
        <dbReference type="EMBL" id="AGF47003.1"/>
    </source>
</evidence>
<dbReference type="PATRIC" id="fig|1208919.3.peg.443"/>
<dbReference type="Pfam" id="PF11967">
    <property type="entry name" value="RecO_N"/>
    <property type="match status" value="1"/>
</dbReference>
<dbReference type="GO" id="GO:0006310">
    <property type="term" value="P:DNA recombination"/>
    <property type="evidence" value="ECO:0007669"/>
    <property type="project" value="UniProtKB-KW"/>
</dbReference>